<evidence type="ECO:0000313" key="2">
    <source>
        <dbReference type="Proteomes" id="UP000827977"/>
    </source>
</evidence>
<organism evidence="1 2">
    <name type="scientific">Escherichia phage ULINTec2</name>
    <dbReference type="NCBI Taxonomy" id="2876728"/>
    <lineage>
        <taxon>Viruses</taxon>
        <taxon>Duplodnaviria</taxon>
        <taxon>Heunggongvirae</taxon>
        <taxon>Uroviricota</taxon>
        <taxon>Caudoviricetes</taxon>
        <taxon>Sarkviridae</taxon>
        <taxon>Guernseyvirinae</taxon>
        <taxon>Kagunavirus</taxon>
        <taxon>Kagunavirus ULINTec2</taxon>
    </lineage>
</organism>
<dbReference type="Proteomes" id="UP000827977">
    <property type="component" value="Segment"/>
</dbReference>
<accession>A0AAE9C0Q5</accession>
<reference evidence="1" key="1">
    <citation type="submission" date="2021-08" db="EMBL/GenBank/DDBJ databases">
        <title>In vitro characterization and in vivo efficacy assessment in Galleria mellonella larvae of newly isolated bacteriophages against Escherichia coli K1.</title>
        <authorList>
            <person name="Antoine C."/>
            <person name="Laforet F."/>
            <person name="Blasdel-Reuter B."/>
            <person name="Fall A."/>
            <person name="Duprez J.-N."/>
            <person name="Mainil J."/>
            <person name="Delcenserie V."/>
            <person name="Thiry D."/>
        </authorList>
    </citation>
    <scope>NUCLEOTIDE SEQUENCE</scope>
</reference>
<evidence type="ECO:0000313" key="1">
    <source>
        <dbReference type="EMBL" id="UCR81115.1"/>
    </source>
</evidence>
<proteinExistence type="predicted"/>
<name>A0AAE9C0Q5_9CAUD</name>
<keyword evidence="2" id="KW-1185">Reference proteome</keyword>
<sequence>MRQTGTTRFSCATLGAKLFYHITCTPQHNRVLFTYTNNEGV</sequence>
<dbReference type="EMBL" id="MZ997838">
    <property type="protein sequence ID" value="UCR81115.1"/>
    <property type="molecule type" value="Genomic_DNA"/>
</dbReference>
<protein>
    <submittedName>
        <fullName evidence="1">Uncharacterized protein</fullName>
    </submittedName>
</protein>